<comment type="caution">
    <text evidence="3">The sequence shown here is derived from an EMBL/GenBank/DDBJ whole genome shotgun (WGS) entry which is preliminary data.</text>
</comment>
<sequence length="157" mass="16435">MFTKSWQRPIILATASLALVTGTACAAQASQTHTPTNISASAPADQPEHCIGFGAGGKGGEGGKGGRGGEPGQPGKPGQPGGTGCFKFDDLPDKSKSDLTVVDKVRIVLIVLAADDPDETTKKIADKYKITDEQIDSWKQNYVDGDWFALMADDIGQ</sequence>
<feature type="region of interest" description="Disordered" evidence="1">
    <location>
        <begin position="54"/>
        <end position="89"/>
    </location>
</feature>
<evidence type="ECO:0000313" key="4">
    <source>
        <dbReference type="Proteomes" id="UP000608522"/>
    </source>
</evidence>
<keyword evidence="4" id="KW-1185">Reference proteome</keyword>
<protein>
    <recommendedName>
        <fullName evidence="5">Collagen triple helix repeat protein</fullName>
    </recommendedName>
</protein>
<feature type="compositionally biased region" description="Gly residues" evidence="1">
    <location>
        <begin position="54"/>
        <end position="72"/>
    </location>
</feature>
<evidence type="ECO:0000313" key="3">
    <source>
        <dbReference type="EMBL" id="GHI81602.1"/>
    </source>
</evidence>
<dbReference type="EMBL" id="BNED01000005">
    <property type="protein sequence ID" value="GHI81602.1"/>
    <property type="molecule type" value="Genomic_DNA"/>
</dbReference>
<feature type="signal peptide" evidence="2">
    <location>
        <begin position="1"/>
        <end position="26"/>
    </location>
</feature>
<feature type="chain" id="PRO_5045550770" description="Collagen triple helix repeat protein" evidence="2">
    <location>
        <begin position="27"/>
        <end position="157"/>
    </location>
</feature>
<dbReference type="InterPro" id="IPR010921">
    <property type="entry name" value="Trp_repressor/repl_initiator"/>
</dbReference>
<dbReference type="SUPFAM" id="SSF48295">
    <property type="entry name" value="TrpR-like"/>
    <property type="match status" value="1"/>
</dbReference>
<dbReference type="RefSeq" id="WP_202202712.1">
    <property type="nucleotide sequence ID" value="NZ_BAAATO010000018.1"/>
</dbReference>
<proteinExistence type="predicted"/>
<evidence type="ECO:0000256" key="1">
    <source>
        <dbReference type="SAM" id="MobiDB-lite"/>
    </source>
</evidence>
<reference evidence="4" key="1">
    <citation type="submission" date="2023-07" db="EMBL/GenBank/DDBJ databases">
        <title>Whole genome shotgun sequence of Streptomyces spororaveus NBRC 15456.</title>
        <authorList>
            <person name="Komaki H."/>
            <person name="Tamura T."/>
        </authorList>
    </citation>
    <scope>NUCLEOTIDE SEQUENCE [LARGE SCALE GENOMIC DNA]</scope>
    <source>
        <strain evidence="4">NBRC 15456</strain>
    </source>
</reference>
<organism evidence="3 4">
    <name type="scientific">Streptomyces spororaveus</name>
    <dbReference type="NCBI Taxonomy" id="284039"/>
    <lineage>
        <taxon>Bacteria</taxon>
        <taxon>Bacillati</taxon>
        <taxon>Actinomycetota</taxon>
        <taxon>Actinomycetes</taxon>
        <taxon>Kitasatosporales</taxon>
        <taxon>Streptomycetaceae</taxon>
        <taxon>Streptomyces</taxon>
    </lineage>
</organism>
<keyword evidence="2" id="KW-0732">Signal</keyword>
<evidence type="ECO:0008006" key="5">
    <source>
        <dbReference type="Google" id="ProtNLM"/>
    </source>
</evidence>
<dbReference type="PROSITE" id="PS51257">
    <property type="entry name" value="PROKAR_LIPOPROTEIN"/>
    <property type="match status" value="1"/>
</dbReference>
<gene>
    <name evidence="3" type="ORF">Sspor_71630</name>
</gene>
<evidence type="ECO:0000256" key="2">
    <source>
        <dbReference type="SAM" id="SignalP"/>
    </source>
</evidence>
<accession>A0ABQ3TNM5</accession>
<name>A0ABQ3TNM5_9ACTN</name>
<dbReference type="Proteomes" id="UP000608522">
    <property type="component" value="Unassembled WGS sequence"/>
</dbReference>